<protein>
    <submittedName>
        <fullName evidence="2">DNA-directed RNA polymerase subunit beta</fullName>
    </submittedName>
</protein>
<keyword evidence="3" id="KW-1185">Reference proteome</keyword>
<evidence type="ECO:0000313" key="3">
    <source>
        <dbReference type="Proteomes" id="UP000198647"/>
    </source>
</evidence>
<accession>A0A1H3EN85</accession>
<dbReference type="Pfam" id="PF11772">
    <property type="entry name" value="EpuA"/>
    <property type="match status" value="1"/>
</dbReference>
<name>A0A1H3EN85_9BACI</name>
<dbReference type="GO" id="GO:0000428">
    <property type="term" value="C:DNA-directed RNA polymerase complex"/>
    <property type="evidence" value="ECO:0007669"/>
    <property type="project" value="UniProtKB-KW"/>
</dbReference>
<dbReference type="InterPro" id="IPR024596">
    <property type="entry name" value="RNApol_su_b/EpuA"/>
</dbReference>
<comment type="caution">
    <text evidence="2">The sequence shown here is derived from an EMBL/GenBank/DDBJ whole genome shotgun (WGS) entry which is preliminary data.</text>
</comment>
<sequence length="80" mass="9182">MVENTRKNYRKNKTNEAKTRNKRRRALPIWLRLIIVVLLCLLALVVGLMIGYGVIGGGNPLEVFDWSLWQQIIDIMTGAE</sequence>
<dbReference type="EMBL" id="FNOS01000003">
    <property type="protein sequence ID" value="SDX80202.1"/>
    <property type="molecule type" value="Genomic_DNA"/>
</dbReference>
<gene>
    <name evidence="2" type="ORF">SAMN04488081_1310</name>
</gene>
<dbReference type="RefSeq" id="WP_008590447.1">
    <property type="nucleotide sequence ID" value="NZ_FNOS01000003.1"/>
</dbReference>
<keyword evidence="2" id="KW-0804">Transcription</keyword>
<reference evidence="2 3" key="1">
    <citation type="submission" date="2016-10" db="EMBL/GenBank/DDBJ databases">
        <authorList>
            <person name="Varghese N."/>
            <person name="Submissions S."/>
        </authorList>
    </citation>
    <scope>NUCLEOTIDE SEQUENCE [LARGE SCALE GENOMIC DNA]</scope>
    <source>
        <strain evidence="2 3">DSM 20748</strain>
    </source>
</reference>
<proteinExistence type="predicted"/>
<organism evidence="2 3">
    <name type="scientific">Salimicrobium album</name>
    <dbReference type="NCBI Taxonomy" id="50717"/>
    <lineage>
        <taxon>Bacteria</taxon>
        <taxon>Bacillati</taxon>
        <taxon>Bacillota</taxon>
        <taxon>Bacilli</taxon>
        <taxon>Bacillales</taxon>
        <taxon>Bacillaceae</taxon>
        <taxon>Salimicrobium</taxon>
    </lineage>
</organism>
<dbReference type="Proteomes" id="UP000198647">
    <property type="component" value="Unassembled WGS sequence"/>
</dbReference>
<feature type="region of interest" description="Disordered" evidence="1">
    <location>
        <begin position="1"/>
        <end position="21"/>
    </location>
</feature>
<keyword evidence="2" id="KW-0240">DNA-directed RNA polymerase</keyword>
<evidence type="ECO:0000313" key="2">
    <source>
        <dbReference type="EMBL" id="SDX80202.1"/>
    </source>
</evidence>
<evidence type="ECO:0000256" key="1">
    <source>
        <dbReference type="SAM" id="MobiDB-lite"/>
    </source>
</evidence>